<keyword evidence="2" id="KW-0677">Repeat</keyword>
<evidence type="ECO:0000256" key="3">
    <source>
        <dbReference type="ARBA" id="ARBA00022771"/>
    </source>
</evidence>
<comment type="caution">
    <text evidence="9">The sequence shown here is derived from an EMBL/GenBank/DDBJ whole genome shotgun (WGS) entry which is preliminary data.</text>
</comment>
<evidence type="ECO:0000256" key="2">
    <source>
        <dbReference type="ARBA" id="ARBA00022737"/>
    </source>
</evidence>
<dbReference type="AlphaFoldDB" id="A0AAW1V7D0"/>
<feature type="binding site" evidence="6">
    <location>
        <position position="58"/>
    </location>
    <ligand>
        <name>Zn(2+)</name>
        <dbReference type="ChEBI" id="CHEBI:29105"/>
    </ligand>
</feature>
<dbReference type="Pfam" id="PF00096">
    <property type="entry name" value="zf-C2H2"/>
    <property type="match status" value="2"/>
</dbReference>
<dbReference type="PROSITE" id="PS51915">
    <property type="entry name" value="ZAD"/>
    <property type="match status" value="2"/>
</dbReference>
<evidence type="ECO:0000259" key="7">
    <source>
        <dbReference type="PROSITE" id="PS50157"/>
    </source>
</evidence>
<dbReference type="InterPro" id="IPR036236">
    <property type="entry name" value="Znf_C2H2_sf"/>
</dbReference>
<evidence type="ECO:0000256" key="6">
    <source>
        <dbReference type="PROSITE-ProRule" id="PRU01263"/>
    </source>
</evidence>
<dbReference type="SMART" id="SM00355">
    <property type="entry name" value="ZnF_C2H2"/>
    <property type="match status" value="6"/>
</dbReference>
<dbReference type="Proteomes" id="UP001431783">
    <property type="component" value="Unassembled WGS sequence"/>
</dbReference>
<feature type="binding site" evidence="6">
    <location>
        <position position="126"/>
    </location>
    <ligand>
        <name>Zn(2+)</name>
        <dbReference type="ChEBI" id="CHEBI:29105"/>
    </ligand>
</feature>
<evidence type="ECO:0000256" key="5">
    <source>
        <dbReference type="PROSITE-ProRule" id="PRU00042"/>
    </source>
</evidence>
<accession>A0AAW1V7D0</accession>
<dbReference type="Gene3D" id="3.30.160.60">
    <property type="entry name" value="Classic Zinc Finger"/>
    <property type="match status" value="3"/>
</dbReference>
<evidence type="ECO:0000256" key="4">
    <source>
        <dbReference type="ARBA" id="ARBA00022833"/>
    </source>
</evidence>
<gene>
    <name evidence="9" type="ORF">WA026_000881</name>
</gene>
<reference evidence="9 10" key="1">
    <citation type="submission" date="2023-03" db="EMBL/GenBank/DDBJ databases">
        <title>Genome insight into feeding habits of ladybird beetles.</title>
        <authorList>
            <person name="Li H.-S."/>
            <person name="Huang Y.-H."/>
            <person name="Pang H."/>
        </authorList>
    </citation>
    <scope>NUCLEOTIDE SEQUENCE [LARGE SCALE GENOMIC DNA]</scope>
    <source>
        <strain evidence="9">SYSU_2023b</strain>
        <tissue evidence="9">Whole body</tissue>
    </source>
</reference>
<feature type="binding site" evidence="6">
    <location>
        <position position="61"/>
    </location>
    <ligand>
        <name>Zn(2+)</name>
        <dbReference type="ChEBI" id="CHEBI:29105"/>
    </ligand>
</feature>
<dbReference type="PANTHER" id="PTHR24379">
    <property type="entry name" value="KRAB AND ZINC FINGER DOMAIN-CONTAINING"/>
    <property type="match status" value="1"/>
</dbReference>
<protein>
    <submittedName>
        <fullName evidence="9">Uncharacterized protein</fullName>
    </submittedName>
</protein>
<dbReference type="SUPFAM" id="SSF57667">
    <property type="entry name" value="beta-beta-alpha zinc fingers"/>
    <property type="match status" value="3"/>
</dbReference>
<sequence>MSDTLICRICLKSVKVDEWRYLSASCMNEINKNGSLKDLLEECVSEVNLQLTDSPRICKECLVLLKIAIQFKKVCHNTEEQLYNYMKCNDCLEEYSNINLKEVIVNKKLNDGKDLQCCLGNFDQICRTCLKVSTGSNFVYMDKIIDINGITISVEVLAEYVSSICLQSAASLFICNECYEMLKNTYIFKQMCCETEEVLYNFMKLHDLHLDKSFNIQLIDVLNFKGKSQIFGGHGNDGCELSDSVVNHCGISVPGLKLPRLRREASKIANKKILSLSKQEFESDIQTLGTEEKNLPAEKCESFHSKSTSKKSKPNSLTHSNLLKFQSQSLKSSPKKYQSLPESRHFKCKKCQYKAFKLELLVRHKMKCKNRFKSMEDIYNKKCKYCSKTFNRNAHLKRHEFTHTLKSSHICEKCGQVFAEKYQLTNHEAKHTLTEGPLNCYHCSKKFFRSCDLNAHIKKTVLKQERYRCKFCKKEFYDSRDRLTHMSKYHTGEELPFECNNCSFSTAYSKRYNQHKKICI</sequence>
<keyword evidence="1 6" id="KW-0479">Metal-binding</keyword>
<keyword evidence="3 5" id="KW-0863">Zinc-finger</keyword>
<dbReference type="GO" id="GO:0005634">
    <property type="term" value="C:nucleus"/>
    <property type="evidence" value="ECO:0007669"/>
    <property type="project" value="InterPro"/>
</dbReference>
<dbReference type="SMART" id="SM00868">
    <property type="entry name" value="zf-AD"/>
    <property type="match status" value="2"/>
</dbReference>
<feature type="domain" description="ZAD" evidence="8">
    <location>
        <begin position="5"/>
        <end position="85"/>
    </location>
</feature>
<dbReference type="GO" id="GO:0008270">
    <property type="term" value="F:zinc ion binding"/>
    <property type="evidence" value="ECO:0007669"/>
    <property type="project" value="UniProtKB-UniRule"/>
</dbReference>
<dbReference type="PROSITE" id="PS00028">
    <property type="entry name" value="ZINC_FINGER_C2H2_1"/>
    <property type="match status" value="3"/>
</dbReference>
<dbReference type="PROSITE" id="PS50157">
    <property type="entry name" value="ZINC_FINGER_C2H2_2"/>
    <property type="match status" value="3"/>
</dbReference>
<evidence type="ECO:0000313" key="10">
    <source>
        <dbReference type="Proteomes" id="UP001431783"/>
    </source>
</evidence>
<dbReference type="EMBL" id="JARQZJ010000121">
    <property type="protein sequence ID" value="KAK9888652.1"/>
    <property type="molecule type" value="Genomic_DNA"/>
</dbReference>
<feature type="domain" description="C2H2-type" evidence="7">
    <location>
        <begin position="381"/>
        <end position="408"/>
    </location>
</feature>
<feature type="binding site" evidence="6">
    <location>
        <position position="178"/>
    </location>
    <ligand>
        <name>Zn(2+)</name>
        <dbReference type="ChEBI" id="CHEBI:29105"/>
    </ligand>
</feature>
<feature type="binding site" evidence="6">
    <location>
        <position position="129"/>
    </location>
    <ligand>
        <name>Zn(2+)</name>
        <dbReference type="ChEBI" id="CHEBI:29105"/>
    </ligand>
</feature>
<feature type="domain" description="ZAD" evidence="8">
    <location>
        <begin position="124"/>
        <end position="202"/>
    </location>
</feature>
<proteinExistence type="predicted"/>
<evidence type="ECO:0000256" key="1">
    <source>
        <dbReference type="ARBA" id="ARBA00022723"/>
    </source>
</evidence>
<dbReference type="InterPro" id="IPR012934">
    <property type="entry name" value="Znf_AD"/>
</dbReference>
<feature type="domain" description="C2H2-type" evidence="7">
    <location>
        <begin position="409"/>
        <end position="436"/>
    </location>
</feature>
<keyword evidence="4 6" id="KW-0862">Zinc</keyword>
<feature type="binding site" evidence="6">
    <location>
        <position position="175"/>
    </location>
    <ligand>
        <name>Zn(2+)</name>
        <dbReference type="ChEBI" id="CHEBI:29105"/>
    </ligand>
</feature>
<feature type="binding site" evidence="6">
    <location>
        <position position="10"/>
    </location>
    <ligand>
        <name>Zn(2+)</name>
        <dbReference type="ChEBI" id="CHEBI:29105"/>
    </ligand>
</feature>
<name>A0AAW1V7D0_9CUCU</name>
<feature type="domain" description="C2H2-type" evidence="7">
    <location>
        <begin position="467"/>
        <end position="495"/>
    </location>
</feature>
<dbReference type="InterPro" id="IPR013087">
    <property type="entry name" value="Znf_C2H2_type"/>
</dbReference>
<organism evidence="9 10">
    <name type="scientific">Henosepilachna vigintioctopunctata</name>
    <dbReference type="NCBI Taxonomy" id="420089"/>
    <lineage>
        <taxon>Eukaryota</taxon>
        <taxon>Metazoa</taxon>
        <taxon>Ecdysozoa</taxon>
        <taxon>Arthropoda</taxon>
        <taxon>Hexapoda</taxon>
        <taxon>Insecta</taxon>
        <taxon>Pterygota</taxon>
        <taxon>Neoptera</taxon>
        <taxon>Endopterygota</taxon>
        <taxon>Coleoptera</taxon>
        <taxon>Polyphaga</taxon>
        <taxon>Cucujiformia</taxon>
        <taxon>Coccinelloidea</taxon>
        <taxon>Coccinellidae</taxon>
        <taxon>Epilachninae</taxon>
        <taxon>Epilachnini</taxon>
        <taxon>Henosepilachna</taxon>
    </lineage>
</organism>
<feature type="binding site" evidence="6">
    <location>
        <position position="7"/>
    </location>
    <ligand>
        <name>Zn(2+)</name>
        <dbReference type="ChEBI" id="CHEBI:29105"/>
    </ligand>
</feature>
<evidence type="ECO:0000259" key="8">
    <source>
        <dbReference type="PROSITE" id="PS51915"/>
    </source>
</evidence>
<dbReference type="PANTHER" id="PTHR24379:SF121">
    <property type="entry name" value="C2H2-TYPE DOMAIN-CONTAINING PROTEIN"/>
    <property type="match status" value="1"/>
</dbReference>
<evidence type="ECO:0000313" key="9">
    <source>
        <dbReference type="EMBL" id="KAK9888652.1"/>
    </source>
</evidence>
<keyword evidence="10" id="KW-1185">Reference proteome</keyword>